<organism evidence="2 3">
    <name type="scientific">Rhizobium subbaraonis</name>
    <dbReference type="NCBI Taxonomy" id="908946"/>
    <lineage>
        <taxon>Bacteria</taxon>
        <taxon>Pseudomonadati</taxon>
        <taxon>Pseudomonadota</taxon>
        <taxon>Alphaproteobacteria</taxon>
        <taxon>Hyphomicrobiales</taxon>
        <taxon>Rhizobiaceae</taxon>
        <taxon>Rhizobium/Agrobacterium group</taxon>
        <taxon>Rhizobium</taxon>
    </lineage>
</organism>
<dbReference type="AlphaFoldDB" id="A0A285USM8"/>
<feature type="compositionally biased region" description="Basic and acidic residues" evidence="1">
    <location>
        <begin position="42"/>
        <end position="52"/>
    </location>
</feature>
<evidence type="ECO:0000313" key="3">
    <source>
        <dbReference type="Proteomes" id="UP000219167"/>
    </source>
</evidence>
<dbReference type="Proteomes" id="UP000219167">
    <property type="component" value="Unassembled WGS sequence"/>
</dbReference>
<gene>
    <name evidence="2" type="ORF">SAMN05892877_1119</name>
</gene>
<feature type="region of interest" description="Disordered" evidence="1">
    <location>
        <begin position="1"/>
        <end position="52"/>
    </location>
</feature>
<accession>A0A285USM8</accession>
<evidence type="ECO:0000256" key="1">
    <source>
        <dbReference type="SAM" id="MobiDB-lite"/>
    </source>
</evidence>
<keyword evidence="3" id="KW-1185">Reference proteome</keyword>
<dbReference type="RefSeq" id="WP_097141131.1">
    <property type="nucleotide sequence ID" value="NZ_OBQD01000011.1"/>
</dbReference>
<proteinExistence type="predicted"/>
<name>A0A285USM8_9HYPH</name>
<evidence type="ECO:0000313" key="2">
    <source>
        <dbReference type="EMBL" id="SOC43261.1"/>
    </source>
</evidence>
<reference evidence="2 3" key="1">
    <citation type="submission" date="2017-08" db="EMBL/GenBank/DDBJ databases">
        <authorList>
            <person name="de Groot N.N."/>
        </authorList>
    </citation>
    <scope>NUCLEOTIDE SEQUENCE [LARGE SCALE GENOMIC DNA]</scope>
    <source>
        <strain evidence="2 3">JC85</strain>
    </source>
</reference>
<dbReference type="EMBL" id="OBQD01000011">
    <property type="protein sequence ID" value="SOC43261.1"/>
    <property type="molecule type" value="Genomic_DNA"/>
</dbReference>
<sequence>MMFSSKSSKKSDKSGQFIVEVRKPKKRLVRPNDASSQTIQRQQDRNAAKADVRDASVFRSWAMPEEAE</sequence>
<protein>
    <submittedName>
        <fullName evidence="2">Uncharacterized protein</fullName>
    </submittedName>
</protein>